<feature type="chain" id="PRO_5018156298" description="GDP-fucose protein O-fucosyltransferase 1" evidence="17">
    <location>
        <begin position="28"/>
        <end position="417"/>
    </location>
</feature>
<organism evidence="18 19">
    <name type="scientific">Pocillopora damicornis</name>
    <name type="common">Cauliflower coral</name>
    <name type="synonym">Millepora damicornis</name>
    <dbReference type="NCBI Taxonomy" id="46731"/>
    <lineage>
        <taxon>Eukaryota</taxon>
        <taxon>Metazoa</taxon>
        <taxon>Cnidaria</taxon>
        <taxon>Anthozoa</taxon>
        <taxon>Hexacorallia</taxon>
        <taxon>Scleractinia</taxon>
        <taxon>Astrocoeniina</taxon>
        <taxon>Pocilloporidae</taxon>
        <taxon>Pocillopora</taxon>
    </lineage>
</organism>
<evidence type="ECO:0000256" key="10">
    <source>
        <dbReference type="ARBA" id="ARBA00023157"/>
    </source>
</evidence>
<evidence type="ECO:0000313" key="19">
    <source>
        <dbReference type="Proteomes" id="UP000275408"/>
    </source>
</evidence>
<dbReference type="UniPathway" id="UPA00378"/>
<evidence type="ECO:0000256" key="2">
    <source>
        <dbReference type="ARBA" id="ARBA00004922"/>
    </source>
</evidence>
<evidence type="ECO:0000256" key="3">
    <source>
        <dbReference type="ARBA" id="ARBA00010626"/>
    </source>
</evidence>
<evidence type="ECO:0000256" key="15">
    <source>
        <dbReference type="ARBA" id="ARBA00047273"/>
    </source>
</evidence>
<reference evidence="18 19" key="1">
    <citation type="journal article" date="2018" name="Sci. Rep.">
        <title>Comparative analysis of the Pocillopora damicornis genome highlights role of immune system in coral evolution.</title>
        <authorList>
            <person name="Cunning R."/>
            <person name="Bay R.A."/>
            <person name="Gillette P."/>
            <person name="Baker A.C."/>
            <person name="Traylor-Knowles N."/>
        </authorList>
    </citation>
    <scope>NUCLEOTIDE SEQUENCE [LARGE SCALE GENOMIC DNA]</scope>
    <source>
        <strain evidence="18">RSMAS</strain>
        <tissue evidence="18">Whole animal</tissue>
    </source>
</reference>
<evidence type="ECO:0000256" key="12">
    <source>
        <dbReference type="ARBA" id="ARBA00023253"/>
    </source>
</evidence>
<dbReference type="EMBL" id="RCHS01004301">
    <property type="protein sequence ID" value="RMX36542.1"/>
    <property type="molecule type" value="Genomic_DNA"/>
</dbReference>
<evidence type="ECO:0000313" key="18">
    <source>
        <dbReference type="EMBL" id="RMX36542.1"/>
    </source>
</evidence>
<evidence type="ECO:0000256" key="5">
    <source>
        <dbReference type="ARBA" id="ARBA00021745"/>
    </source>
</evidence>
<evidence type="ECO:0000256" key="14">
    <source>
        <dbReference type="ARBA" id="ARBA00033080"/>
    </source>
</evidence>
<comment type="subcellular location">
    <subcellularLocation>
        <location evidence="1">Endoplasmic reticulum</location>
    </subcellularLocation>
</comment>
<comment type="pathway">
    <text evidence="2">Protein modification; protein glycosylation.</text>
</comment>
<dbReference type="PANTHER" id="PTHR21420:SF10">
    <property type="entry name" value="GDP-FUCOSE PROTEIN O-FUCOSYLTRANSFERASE 1"/>
    <property type="match status" value="1"/>
</dbReference>
<gene>
    <name evidence="18" type="ORF">pdam_00019459</name>
</gene>
<keyword evidence="8" id="KW-0256">Endoplasmic reticulum</keyword>
<evidence type="ECO:0000256" key="13">
    <source>
        <dbReference type="ARBA" id="ARBA00023277"/>
    </source>
</evidence>
<keyword evidence="9" id="KW-0914">Notch signaling pathway</keyword>
<keyword evidence="6" id="KW-0328">Glycosyltransferase</keyword>
<feature type="signal peptide" evidence="17">
    <location>
        <begin position="1"/>
        <end position="27"/>
    </location>
</feature>
<comment type="catalytic activity">
    <reaction evidence="15">
        <text>L-threonyl-[protein] + GDP-beta-L-fucose = 3-O-(alpha-L-fucosyl)-L-threonyl-[protein] + GDP + H(+)</text>
        <dbReference type="Rhea" id="RHEA:70491"/>
        <dbReference type="Rhea" id="RHEA-COMP:11060"/>
        <dbReference type="Rhea" id="RHEA-COMP:17915"/>
        <dbReference type="ChEBI" id="CHEBI:15378"/>
        <dbReference type="ChEBI" id="CHEBI:30013"/>
        <dbReference type="ChEBI" id="CHEBI:57273"/>
        <dbReference type="ChEBI" id="CHEBI:58189"/>
        <dbReference type="ChEBI" id="CHEBI:189631"/>
        <dbReference type="EC" id="2.4.1.221"/>
    </reaction>
    <physiologicalReaction direction="left-to-right" evidence="15">
        <dbReference type="Rhea" id="RHEA:70492"/>
    </physiologicalReaction>
</comment>
<keyword evidence="7" id="KW-0808">Transferase</keyword>
<evidence type="ECO:0000256" key="11">
    <source>
        <dbReference type="ARBA" id="ARBA00023180"/>
    </source>
</evidence>
<comment type="catalytic activity">
    <reaction evidence="16">
        <text>L-seryl-[protein] + GDP-beta-L-fucose = 3-O-(alpha-L-fucosyl)-L-seryl-[protein] + GDP + H(+)</text>
        <dbReference type="Rhea" id="RHEA:63644"/>
        <dbReference type="Rhea" id="RHEA-COMP:9863"/>
        <dbReference type="Rhea" id="RHEA-COMP:17914"/>
        <dbReference type="ChEBI" id="CHEBI:15378"/>
        <dbReference type="ChEBI" id="CHEBI:29999"/>
        <dbReference type="ChEBI" id="CHEBI:57273"/>
        <dbReference type="ChEBI" id="CHEBI:58189"/>
        <dbReference type="ChEBI" id="CHEBI:189632"/>
        <dbReference type="EC" id="2.4.1.221"/>
    </reaction>
    <physiologicalReaction direction="left-to-right" evidence="16">
        <dbReference type="Rhea" id="RHEA:63645"/>
    </physiologicalReaction>
</comment>
<keyword evidence="19" id="KW-1185">Reference proteome</keyword>
<dbReference type="AlphaFoldDB" id="A0A3M6T5A7"/>
<name>A0A3M6T5A7_POCDA</name>
<keyword evidence="13" id="KW-0119">Carbohydrate metabolism</keyword>
<sequence length="417" mass="47642">MRQSLETGGSWIPLFIPLLGIFSISSAQNHVGEDLDAKIAFDLPGQQPPISFAQSTTDHPSTGYIVYCPCMGRFGNQADQFLGSLAFAKGLNRTLVLPPWIVYPSYKRGDSDRVPFDDWFLVKPLEAYHSVITMEKFMKDIAPTIWPPGKRIGFCYSFRDGQKCEMKQGNPFGPFWNHFYIDFDDYQEHSGLLWDTEQEWARFIFDSFFLSFFRFPESEFPVLALMGAPGAFPVHSQNRWLQKFVQWSTKVENTAKEFISTVLNNEPFVGIHLRNGIDFERACEHVKDGSTSSFFASPQCVQPGSKDKLTHQMCLPLKSEILKKTKKVVKKAKATRVFVATDNDPMIRELTEALKSLKVSVHRREPSDEVNDPILDLAILTMSNHFIGNCMSSFTSFVTRYREVNNKPTSFWAFKDK</sequence>
<keyword evidence="10" id="KW-1015">Disulfide bond</keyword>
<accession>A0A3M6T5A7</accession>
<dbReference type="Proteomes" id="UP000275408">
    <property type="component" value="Unassembled WGS sequence"/>
</dbReference>
<dbReference type="STRING" id="46731.A0A3M6T5A7"/>
<dbReference type="GO" id="GO:0007219">
    <property type="term" value="P:Notch signaling pathway"/>
    <property type="evidence" value="ECO:0007669"/>
    <property type="project" value="UniProtKB-KW"/>
</dbReference>
<dbReference type="InterPro" id="IPR019378">
    <property type="entry name" value="GDP-Fuc_O-FucTrfase"/>
</dbReference>
<dbReference type="GO" id="GO:0005783">
    <property type="term" value="C:endoplasmic reticulum"/>
    <property type="evidence" value="ECO:0007669"/>
    <property type="project" value="UniProtKB-SubCell"/>
</dbReference>
<keyword evidence="11" id="KW-0325">Glycoprotein</keyword>
<evidence type="ECO:0000256" key="4">
    <source>
        <dbReference type="ARBA" id="ARBA00012196"/>
    </source>
</evidence>
<dbReference type="Pfam" id="PF10250">
    <property type="entry name" value="O-FucT"/>
    <property type="match status" value="1"/>
</dbReference>
<dbReference type="GO" id="GO:0006004">
    <property type="term" value="P:fucose metabolic process"/>
    <property type="evidence" value="ECO:0007669"/>
    <property type="project" value="UniProtKB-KW"/>
</dbReference>
<dbReference type="Gene3D" id="3.40.50.11350">
    <property type="match status" value="1"/>
</dbReference>
<dbReference type="Gene3D" id="3.40.50.11340">
    <property type="match status" value="1"/>
</dbReference>
<dbReference type="CDD" id="cd11302">
    <property type="entry name" value="O-FucT-1"/>
    <property type="match status" value="1"/>
</dbReference>
<keyword evidence="17" id="KW-0732">Signal</keyword>
<dbReference type="InterPro" id="IPR039922">
    <property type="entry name" value="POFUT1"/>
</dbReference>
<keyword evidence="12" id="KW-0294">Fucose metabolism</keyword>
<protein>
    <recommendedName>
        <fullName evidence="5">GDP-fucose protein O-fucosyltransferase 1</fullName>
        <ecNumber evidence="4">2.4.1.221</ecNumber>
    </recommendedName>
    <alternativeName>
        <fullName evidence="14">Peptide-O-fucosyltransferase 1</fullName>
    </alternativeName>
</protein>
<evidence type="ECO:0000256" key="1">
    <source>
        <dbReference type="ARBA" id="ARBA00004240"/>
    </source>
</evidence>
<dbReference type="PANTHER" id="PTHR21420">
    <property type="entry name" value="GDP-FUCOSE PROTEIN O-FUCOSYLTRANSFERASE 1"/>
    <property type="match status" value="1"/>
</dbReference>
<dbReference type="EC" id="2.4.1.221" evidence="4"/>
<proteinExistence type="inferred from homology"/>
<comment type="caution">
    <text evidence="18">The sequence shown here is derived from an EMBL/GenBank/DDBJ whole genome shotgun (WGS) entry which is preliminary data.</text>
</comment>
<evidence type="ECO:0000256" key="8">
    <source>
        <dbReference type="ARBA" id="ARBA00022824"/>
    </source>
</evidence>
<evidence type="ECO:0000256" key="16">
    <source>
        <dbReference type="ARBA" id="ARBA00048647"/>
    </source>
</evidence>
<comment type="similarity">
    <text evidence="3">Belongs to the glycosyltransferase 65 family.</text>
</comment>
<evidence type="ECO:0000256" key="7">
    <source>
        <dbReference type="ARBA" id="ARBA00022679"/>
    </source>
</evidence>
<dbReference type="OrthoDB" id="10050276at2759"/>
<evidence type="ECO:0000256" key="17">
    <source>
        <dbReference type="SAM" id="SignalP"/>
    </source>
</evidence>
<dbReference type="GO" id="GO:0046922">
    <property type="term" value="F:peptide-O-fucosyltransferase activity"/>
    <property type="evidence" value="ECO:0007669"/>
    <property type="project" value="UniProtKB-EC"/>
</dbReference>
<evidence type="ECO:0000256" key="6">
    <source>
        <dbReference type="ARBA" id="ARBA00022676"/>
    </source>
</evidence>
<evidence type="ECO:0000256" key="9">
    <source>
        <dbReference type="ARBA" id="ARBA00022976"/>
    </source>
</evidence>